<dbReference type="EMBL" id="JAESVG020000005">
    <property type="protein sequence ID" value="KAG8627545.1"/>
    <property type="molecule type" value="Genomic_DNA"/>
</dbReference>
<dbReference type="OrthoDB" id="5083627at2759"/>
<keyword evidence="3" id="KW-0732">Signal</keyword>
<organism evidence="4 5">
    <name type="scientific">Elsinoe batatas</name>
    <dbReference type="NCBI Taxonomy" id="2601811"/>
    <lineage>
        <taxon>Eukaryota</taxon>
        <taxon>Fungi</taxon>
        <taxon>Dikarya</taxon>
        <taxon>Ascomycota</taxon>
        <taxon>Pezizomycotina</taxon>
        <taxon>Dothideomycetes</taxon>
        <taxon>Dothideomycetidae</taxon>
        <taxon>Myriangiales</taxon>
        <taxon>Elsinoaceae</taxon>
        <taxon>Elsinoe</taxon>
    </lineage>
</organism>
<evidence type="ECO:0000256" key="2">
    <source>
        <dbReference type="SAM" id="MobiDB-lite"/>
    </source>
</evidence>
<feature type="signal peptide" evidence="3">
    <location>
        <begin position="1"/>
        <end position="16"/>
    </location>
</feature>
<gene>
    <name evidence="4" type="ORF">KVT40_005028</name>
</gene>
<keyword evidence="5" id="KW-1185">Reference proteome</keyword>
<dbReference type="AlphaFoldDB" id="A0A8K0L251"/>
<evidence type="ECO:0000313" key="4">
    <source>
        <dbReference type="EMBL" id="KAG8627545.1"/>
    </source>
</evidence>
<protein>
    <submittedName>
        <fullName evidence="4">Uncharacterized protein</fullName>
    </submittedName>
</protein>
<evidence type="ECO:0000313" key="5">
    <source>
        <dbReference type="Proteomes" id="UP000809789"/>
    </source>
</evidence>
<name>A0A8K0L251_9PEZI</name>
<comment type="caution">
    <text evidence="4">The sequence shown here is derived from an EMBL/GenBank/DDBJ whole genome shotgun (WGS) entry which is preliminary data.</text>
</comment>
<feature type="region of interest" description="Disordered" evidence="2">
    <location>
        <begin position="265"/>
        <end position="288"/>
    </location>
</feature>
<feature type="chain" id="PRO_5035428731" evidence="3">
    <location>
        <begin position="17"/>
        <end position="1072"/>
    </location>
</feature>
<sequence>MRLFTALLLPVLAASTTKPDFASLEAQMRDQRTLNGWDILVSYDKPTLQKIVQQQISTSNNTLTIPAFNTTDRNPFTDTVSAIWTVNLKFGSPKLVITNSGFALNFPLRGKFARGDQNSTGKAPGQPIPSGLSLQVASEFYSTTGTMKNKKFVSDGNATQTAAGTTVVIVDANGNSTNLVCMAFQGNALNVLGDAPKAQRTSLRRLVLSQLNDHFKRGKFQYCFGGVENAISSANTKRSSVQYVPQAFALSASDDAFHIWIAVEDGPHDGQHPTSPDDLSFQPGDDPTSPIPAGYSSSVILSHDLIVKSYLLPGLGGQISGINEEPQYSLGGLAFTGHPASGSVSIDGQDVRDLHVRSNSFNLIDGTVSISLGSGVASTKAGAQASAKLEYVAPMVPVYFEYDGSWFVAGGSATAQTYFKLNGEGGWSLSRNGSLTFSIASNFKWTQTSYHIVDKTYQYTGPGDNSYFQLRSPGIPESMKFNLPTLDYSLTNNILFPGKFAFVAGTELAQPFDLIIPGNIGIAAAKTDKKISKRSPPVSVRGRAAAADTDAVALAKQYVDQLTTKAMKKGDLARSMLTPNTNASTTMYDAILQGHGFAQLDPLTVMSLAPVVKGSALDKLLSRITELGAVAQNSTTAPVMNNSTTGPDRPLTTDSGVYSPILTGTYRVSKPATLAGRTLSYEGVNRIITFNNYSVTAQRDDSTSLPSFAWTNPTQDKRYNITFTTDLNPATNEIRNRFNGTVRNLVTNIDSVFNGTQAVFSTTALGDPESWQVATYSLVGVTATGVTGGLIYVIYEIRAEKKKEELAKQAAADKEARQAAAEEAASALLGIVRNSKAGDKRDKALNKKAEQVTFDQLDDNNGLSLIVNDQEFKDMVRKAAKDGVDLGMKNLGSVNDRKIVRDLSGSWGDNSKFESGPGLRVQNDALAYVKAKVSEYISQRIGPSEREVIDRMRDFGLSDGFDKIVSQYADKFAADPKLQPLLEGGVSTRFINQNLDLLKSKATTSAAKASIATETLSKARAAAQNKLLDITQLQKEAGNANLNAEERQNYKDKIEKKYAELKELQDNAQASG</sequence>
<evidence type="ECO:0000256" key="3">
    <source>
        <dbReference type="SAM" id="SignalP"/>
    </source>
</evidence>
<feature type="coiled-coil region" evidence="1">
    <location>
        <begin position="1016"/>
        <end position="1071"/>
    </location>
</feature>
<proteinExistence type="predicted"/>
<evidence type="ECO:0000256" key="1">
    <source>
        <dbReference type="SAM" id="Coils"/>
    </source>
</evidence>
<keyword evidence="1" id="KW-0175">Coiled coil</keyword>
<reference evidence="4" key="1">
    <citation type="submission" date="2021-07" db="EMBL/GenBank/DDBJ databases">
        <title>Elsinoe batatas strain:CRI-CJ2 Genome sequencing and assembly.</title>
        <authorList>
            <person name="Huang L."/>
        </authorList>
    </citation>
    <scope>NUCLEOTIDE SEQUENCE</scope>
    <source>
        <strain evidence="4">CRI-CJ2</strain>
    </source>
</reference>
<accession>A0A8K0L251</accession>
<dbReference type="Proteomes" id="UP000809789">
    <property type="component" value="Unassembled WGS sequence"/>
</dbReference>